<dbReference type="InterPro" id="IPR050571">
    <property type="entry name" value="Class-IV_PLP-Dep_Aminotrnsfr"/>
</dbReference>
<dbReference type="GO" id="GO:0009082">
    <property type="term" value="P:branched-chain amino acid biosynthetic process"/>
    <property type="evidence" value="ECO:0007669"/>
    <property type="project" value="UniProtKB-KW"/>
</dbReference>
<evidence type="ECO:0000313" key="4">
    <source>
        <dbReference type="Proteomes" id="UP000283063"/>
    </source>
</evidence>
<dbReference type="PANTHER" id="PTHR42743:SF11">
    <property type="entry name" value="AMINODEOXYCHORISMATE LYASE"/>
    <property type="match status" value="1"/>
</dbReference>
<reference evidence="3 4" key="1">
    <citation type="submission" date="2018-10" db="EMBL/GenBank/DDBJ databases">
        <title>Parasedimentitalea marina sp. nov., a psychrophilic bacterium isolated from deep seawater of the New Britain Trench.</title>
        <authorList>
            <person name="Cao J."/>
        </authorList>
    </citation>
    <scope>NUCLEOTIDE SEQUENCE [LARGE SCALE GENOMIC DNA]</scope>
    <source>
        <strain evidence="3 4">W43</strain>
    </source>
</reference>
<evidence type="ECO:0000256" key="1">
    <source>
        <dbReference type="ARBA" id="ARBA00009320"/>
    </source>
</evidence>
<dbReference type="PANTHER" id="PTHR42743">
    <property type="entry name" value="AMINO-ACID AMINOTRANSFERASE"/>
    <property type="match status" value="1"/>
</dbReference>
<keyword evidence="2" id="KW-0100">Branched-chain amino acid biosynthesis</keyword>
<dbReference type="Proteomes" id="UP000283063">
    <property type="component" value="Chromosome"/>
</dbReference>
<dbReference type="GO" id="GO:0016787">
    <property type="term" value="F:hydrolase activity"/>
    <property type="evidence" value="ECO:0007669"/>
    <property type="project" value="UniProtKB-KW"/>
</dbReference>
<evidence type="ECO:0000256" key="2">
    <source>
        <dbReference type="ARBA" id="ARBA00023304"/>
    </source>
</evidence>
<dbReference type="InterPro" id="IPR027417">
    <property type="entry name" value="P-loop_NTPase"/>
</dbReference>
<proteinExistence type="inferred from homology"/>
<comment type="similarity">
    <text evidence="1">Belongs to the class-IV pyridoxal-phosphate-dependent aminotransferase family.</text>
</comment>
<evidence type="ECO:0000313" key="3">
    <source>
        <dbReference type="EMBL" id="AZV80052.1"/>
    </source>
</evidence>
<keyword evidence="3" id="KW-0378">Hydrolase</keyword>
<dbReference type="Gene3D" id="3.40.50.300">
    <property type="entry name" value="P-loop containing nucleotide triphosphate hydrolases"/>
    <property type="match status" value="1"/>
</dbReference>
<protein>
    <submittedName>
        <fullName evidence="3">HAD family hydrolase</fullName>
    </submittedName>
</protein>
<accession>A0A3T0N7W3</accession>
<dbReference type="AlphaFoldDB" id="A0A3T0N7W3"/>
<dbReference type="RefSeq" id="WP_127750636.1">
    <property type="nucleotide sequence ID" value="NZ_CP033219.1"/>
</dbReference>
<gene>
    <name evidence="3" type="ORF">EBB79_20600</name>
</gene>
<dbReference type="KEGG" id="sedi:EBB79_20600"/>
<dbReference type="SUPFAM" id="SSF52540">
    <property type="entry name" value="P-loop containing nucleoside triphosphate hydrolases"/>
    <property type="match status" value="1"/>
</dbReference>
<keyword evidence="2" id="KW-0028">Amino-acid biosynthesis</keyword>
<organism evidence="3 4">
    <name type="scientific">Parasedimentitalea marina</name>
    <dbReference type="NCBI Taxonomy" id="2483033"/>
    <lineage>
        <taxon>Bacteria</taxon>
        <taxon>Pseudomonadati</taxon>
        <taxon>Pseudomonadota</taxon>
        <taxon>Alphaproteobacteria</taxon>
        <taxon>Rhodobacterales</taxon>
        <taxon>Paracoccaceae</taxon>
        <taxon>Parasedimentitalea</taxon>
    </lineage>
</organism>
<dbReference type="EMBL" id="CP033219">
    <property type="protein sequence ID" value="AZV80052.1"/>
    <property type="molecule type" value="Genomic_DNA"/>
</dbReference>
<name>A0A3T0N7W3_9RHOB</name>
<dbReference type="OrthoDB" id="272985at2"/>
<dbReference type="Pfam" id="PF19798">
    <property type="entry name" value="Sulfotransfer_5"/>
    <property type="match status" value="1"/>
</dbReference>
<sequence length="237" mass="26740">MRIAMWSGPRNLSTAMMYAFGNRTDCAIVDEPFYASYLAKTGLRHPMWQEILDSQSQDPTVVSDQITGSIPGAKPYFYQKHMTQHMIAGVPRDWMRAFKNVFLIRHPARVIASYAAKRENPTLDDIGFWQQSELFDEVNAWGGKPIVVDSHDIREDPAVMLETLCDAIDIPFSAKMLNWPKGGHKDDGAWALHWYGSVWTSNGFAGAEGELPEVPEHLQGVLDAAMPHYERMKSAKL</sequence>
<keyword evidence="4" id="KW-1185">Reference proteome</keyword>